<keyword evidence="3" id="KW-1185">Reference proteome</keyword>
<dbReference type="RefSeq" id="WP_015193747.1">
    <property type="nucleotide sequence ID" value="NC_019748.1"/>
</dbReference>
<proteinExistence type="predicted"/>
<dbReference type="KEGG" id="scs:Sta7437_2546"/>
<dbReference type="AlphaFoldDB" id="K9XVJ0"/>
<keyword evidence="1" id="KW-0812">Transmembrane</keyword>
<feature type="transmembrane region" description="Helical" evidence="1">
    <location>
        <begin position="56"/>
        <end position="81"/>
    </location>
</feature>
<keyword evidence="1" id="KW-1133">Transmembrane helix</keyword>
<reference evidence="3" key="1">
    <citation type="journal article" date="2013" name="Proc. Natl. Acad. Sci. U.S.A.">
        <title>Improving the coverage of the cyanobacterial phylum using diversity-driven genome sequencing.</title>
        <authorList>
            <person name="Shih P.M."/>
            <person name="Wu D."/>
            <person name="Latifi A."/>
            <person name="Axen S.D."/>
            <person name="Fewer D.P."/>
            <person name="Talla E."/>
            <person name="Calteau A."/>
            <person name="Cai F."/>
            <person name="Tandeau de Marsac N."/>
            <person name="Rippka R."/>
            <person name="Herdman M."/>
            <person name="Sivonen K."/>
            <person name="Coursin T."/>
            <person name="Laurent T."/>
            <person name="Goodwin L."/>
            <person name="Nolan M."/>
            <person name="Davenport K.W."/>
            <person name="Han C.S."/>
            <person name="Rubin E.M."/>
            <person name="Eisen J.A."/>
            <person name="Woyke T."/>
            <person name="Gugger M."/>
            <person name="Kerfeld C.A."/>
        </authorList>
    </citation>
    <scope>NUCLEOTIDE SEQUENCE [LARGE SCALE GENOMIC DNA]</scope>
    <source>
        <strain evidence="3">ATCC 29371 / PCC 7437</strain>
    </source>
</reference>
<organism evidence="2 3">
    <name type="scientific">Stanieria cyanosphaera (strain ATCC 29371 / PCC 7437)</name>
    <dbReference type="NCBI Taxonomy" id="111780"/>
    <lineage>
        <taxon>Bacteria</taxon>
        <taxon>Bacillati</taxon>
        <taxon>Cyanobacteriota</taxon>
        <taxon>Cyanophyceae</taxon>
        <taxon>Pleurocapsales</taxon>
        <taxon>Dermocarpellaceae</taxon>
        <taxon>Stanieria</taxon>
    </lineage>
</organism>
<sequence>MIHYQVIFDNIKPIPYQVPLVASFFIAWVIAIYLTYENRNHREIRQEEFSKLNDKFFSIVIVAMPLVFILLYGCSTFYNIFLLPDKIKNELVVEGKIKITSTELFDDYSSEKKWIKSFQIEEKKFVMFDIKSIKCFNNYNYMGNDYRYEEVNNVISNLSKKQRFVRASYHYYDSEKCISNFEIQR</sequence>
<dbReference type="EMBL" id="CP003653">
    <property type="protein sequence ID" value="AFZ36079.1"/>
    <property type="molecule type" value="Genomic_DNA"/>
</dbReference>
<evidence type="ECO:0000313" key="2">
    <source>
        <dbReference type="EMBL" id="AFZ36079.1"/>
    </source>
</evidence>
<name>K9XVJ0_STAC7</name>
<dbReference type="Proteomes" id="UP000010473">
    <property type="component" value="Chromosome"/>
</dbReference>
<gene>
    <name evidence="2" type="ordered locus">Sta7437_2546</name>
</gene>
<protein>
    <submittedName>
        <fullName evidence="2">Uncharacterized protein</fullName>
    </submittedName>
</protein>
<feature type="transmembrane region" description="Helical" evidence="1">
    <location>
        <begin position="16"/>
        <end position="36"/>
    </location>
</feature>
<dbReference type="HOGENOM" id="CLU_1460430_0_0_3"/>
<evidence type="ECO:0000256" key="1">
    <source>
        <dbReference type="SAM" id="Phobius"/>
    </source>
</evidence>
<evidence type="ECO:0000313" key="3">
    <source>
        <dbReference type="Proteomes" id="UP000010473"/>
    </source>
</evidence>
<keyword evidence="1" id="KW-0472">Membrane</keyword>
<accession>K9XVJ0</accession>